<evidence type="ECO:0000313" key="2">
    <source>
        <dbReference type="Proteomes" id="UP000182306"/>
    </source>
</evidence>
<dbReference type="EMBL" id="CP013110">
    <property type="protein sequence ID" value="APG94038.1"/>
    <property type="molecule type" value="Genomic_DNA"/>
</dbReference>
<evidence type="ECO:0000313" key="1">
    <source>
        <dbReference type="EMBL" id="APG94038.1"/>
    </source>
</evidence>
<protein>
    <submittedName>
        <fullName evidence="1">Membrane protein</fullName>
    </submittedName>
</protein>
<keyword evidence="2" id="KW-1185">Reference proteome</keyword>
<dbReference type="Gene3D" id="2.50.20.10">
    <property type="entry name" value="Lipoprotein localisation LolA/LolB/LppX"/>
    <property type="match status" value="1"/>
</dbReference>
<accession>A0A1L3LVD8</accession>
<dbReference type="Pfam" id="PF09865">
    <property type="entry name" value="DUF2092"/>
    <property type="match status" value="1"/>
</dbReference>
<proteinExistence type="predicted"/>
<name>A0A1L3LVD8_9HYPH</name>
<dbReference type="RefSeq" id="WP_064251687.1">
    <property type="nucleotide sequence ID" value="NZ_CP013110.1"/>
</dbReference>
<geneLocation type="plasmid" evidence="1 2">
    <name>C</name>
</geneLocation>
<reference evidence="1 2" key="1">
    <citation type="submission" date="2015-10" db="EMBL/GenBank/DDBJ databases">
        <title>Genomic differences between typical nodule nitrogen-fixing rhizobial strains and those coming from bean seeds.</title>
        <authorList>
            <person name="Peralta H."/>
            <person name="Aguilar-Vera A."/>
            <person name="Diaz R."/>
            <person name="Mora Y."/>
            <person name="Martinez-Batallar G."/>
            <person name="Salazar E."/>
            <person name="Vargas-Lagunas C."/>
            <person name="Encarnacion S."/>
            <person name="Girard L."/>
            <person name="Mora J."/>
        </authorList>
    </citation>
    <scope>NUCLEOTIDE SEQUENCE [LARGE SCALE GENOMIC DNA]</scope>
    <source>
        <strain evidence="1 2">CFNEI 73</strain>
        <plasmid evidence="1 2">C</plasmid>
    </source>
</reference>
<organism evidence="1 2">
    <name type="scientific">Sinorhizobium americanum</name>
    <dbReference type="NCBI Taxonomy" id="194963"/>
    <lineage>
        <taxon>Bacteria</taxon>
        <taxon>Pseudomonadati</taxon>
        <taxon>Pseudomonadota</taxon>
        <taxon>Alphaproteobacteria</taxon>
        <taxon>Hyphomicrobiales</taxon>
        <taxon>Rhizobiaceae</taxon>
        <taxon>Sinorhizobium/Ensifer group</taxon>
        <taxon>Sinorhizobium</taxon>
    </lineage>
</organism>
<keyword evidence="1" id="KW-0614">Plasmid</keyword>
<dbReference type="OrthoDB" id="116979at2"/>
<gene>
    <name evidence="1" type="ORF">SAMCFNEI73_pC0316</name>
</gene>
<dbReference type="SUPFAM" id="SSF89392">
    <property type="entry name" value="Prokaryotic lipoproteins and lipoprotein localization factors"/>
    <property type="match status" value="1"/>
</dbReference>
<dbReference type="InterPro" id="IPR019207">
    <property type="entry name" value="DUF2092"/>
</dbReference>
<dbReference type="KEGG" id="same:SAMCFNEI73_pC0316"/>
<dbReference type="PIRSF" id="PIRSF012443">
    <property type="entry name" value="UCP012443"/>
    <property type="match status" value="1"/>
</dbReference>
<sequence>MNSLPHDRSCEAPLGRARLASLTLLLALAVASPTRADDADAKKILKTMSDYVTGQEHVQLTFDVDIEVITPQLEKLQFASSGEAALSRPDKLRVTRSGGYTAVELVFDGKTATVLGKDSNTFAQVEVPGSLDQMIDRLRAEHQIEMPGADLLLSNMYDELIAGVIEAKHIGRGVVDGVECEHLAFRNQETDWQLWVELGPNPIPRKYVITSKTLAAAPQYTLRIKAWDTETPLDAKTFAFGPPAGAQSVEFTALADVSELPPPAEAPKEQ</sequence>
<dbReference type="InterPro" id="IPR029046">
    <property type="entry name" value="LolA/LolB/LppX"/>
</dbReference>
<dbReference type="Proteomes" id="UP000182306">
    <property type="component" value="Plasmid C"/>
</dbReference>
<dbReference type="AlphaFoldDB" id="A0A1L3LVD8"/>